<dbReference type="AlphaFoldDB" id="A0A438GSK8"/>
<dbReference type="InterPro" id="IPR050647">
    <property type="entry name" value="Plant_LRR-RLKs"/>
</dbReference>
<dbReference type="GO" id="GO:0004672">
    <property type="term" value="F:protein kinase activity"/>
    <property type="evidence" value="ECO:0007669"/>
    <property type="project" value="InterPro"/>
</dbReference>
<feature type="domain" description="Protein kinase" evidence="10">
    <location>
        <begin position="114"/>
        <end position="438"/>
    </location>
</feature>
<proteinExistence type="predicted"/>
<dbReference type="InterPro" id="IPR032675">
    <property type="entry name" value="LRR_dom_sf"/>
</dbReference>
<keyword evidence="11" id="KW-0808">Transferase</keyword>
<dbReference type="PROSITE" id="PS00108">
    <property type="entry name" value="PROTEIN_KINASE_ST"/>
    <property type="match status" value="1"/>
</dbReference>
<feature type="compositionally biased region" description="Pro residues" evidence="8">
    <location>
        <begin position="18"/>
        <end position="30"/>
    </location>
</feature>
<dbReference type="InterPro" id="IPR000719">
    <property type="entry name" value="Prot_kinase_dom"/>
</dbReference>
<feature type="transmembrane region" description="Helical" evidence="9">
    <location>
        <begin position="217"/>
        <end position="240"/>
    </location>
</feature>
<sequence>MTPSSSSKNTWASTVNAAPPPTHATPPEFPISPNRTPLQLKELSLPDNYLLDRIPSQIVDCRKLEILDLRNNRFSGEIPPELSSLVRLRILDLSSNKFSGNLNFLRFFPNLEKLSLAENLFSGKVPVSVRSFRNLRVFNLSGNSFLEGPVPGMREVEVESLASALPRRYVFAENLTRGSSNHSAVAPSGSSGYYGEAPAPSPSAPPHKHRKNKKLSAWILGFIAGAVAGCISGLVFSVLFKALLVLVRGGGKESGPAIFSPLIKKAEDLAFLEKDDGLASLEIIGKGGCGEVYRAELPGGKLIAIRRLFNLQRMQQNWLRKTPRIIHRDLKPGNILLDDDMEARIADFGLAKAVPDANTHVTTSNVAGTVGYIAPEYHQTLKFTDKCDIYSFGVLLGVLVVGKLPSDDFFQHTAEMSLVKWMANIRTSDDPAEPLIES</sequence>
<name>A0A438GSK8_VITVI</name>
<keyword evidence="11" id="KW-0675">Receptor</keyword>
<keyword evidence="2" id="KW-0433">Leucine-rich repeat</keyword>
<dbReference type="PROSITE" id="PS50011">
    <property type="entry name" value="PROTEIN_KINASE_DOM"/>
    <property type="match status" value="1"/>
</dbReference>
<dbReference type="SUPFAM" id="SSF52058">
    <property type="entry name" value="L domain-like"/>
    <property type="match status" value="1"/>
</dbReference>
<dbReference type="Pfam" id="PF00069">
    <property type="entry name" value="Pkinase"/>
    <property type="match status" value="1"/>
</dbReference>
<evidence type="ECO:0000256" key="2">
    <source>
        <dbReference type="ARBA" id="ARBA00022614"/>
    </source>
</evidence>
<dbReference type="Pfam" id="PF13855">
    <property type="entry name" value="LRR_8"/>
    <property type="match status" value="1"/>
</dbReference>
<keyword evidence="4" id="KW-0677">Repeat</keyword>
<organism evidence="11 12">
    <name type="scientific">Vitis vinifera</name>
    <name type="common">Grape</name>
    <dbReference type="NCBI Taxonomy" id="29760"/>
    <lineage>
        <taxon>Eukaryota</taxon>
        <taxon>Viridiplantae</taxon>
        <taxon>Streptophyta</taxon>
        <taxon>Embryophyta</taxon>
        <taxon>Tracheophyta</taxon>
        <taxon>Spermatophyta</taxon>
        <taxon>Magnoliopsida</taxon>
        <taxon>eudicotyledons</taxon>
        <taxon>Gunneridae</taxon>
        <taxon>Pentapetalae</taxon>
        <taxon>rosids</taxon>
        <taxon>Vitales</taxon>
        <taxon>Vitaceae</taxon>
        <taxon>Viteae</taxon>
        <taxon>Vitis</taxon>
    </lineage>
</organism>
<keyword evidence="5 9" id="KW-1133">Transmembrane helix</keyword>
<reference evidence="11 12" key="1">
    <citation type="journal article" date="2018" name="PLoS Genet.">
        <title>Population sequencing reveals clonal diversity and ancestral inbreeding in the grapevine cultivar Chardonnay.</title>
        <authorList>
            <person name="Roach M.J."/>
            <person name="Johnson D.L."/>
            <person name="Bohlmann J."/>
            <person name="van Vuuren H.J."/>
            <person name="Jones S.J."/>
            <person name="Pretorius I.S."/>
            <person name="Schmidt S.A."/>
            <person name="Borneman A.R."/>
        </authorList>
    </citation>
    <scope>NUCLEOTIDE SEQUENCE [LARGE SCALE GENOMIC DNA]</scope>
    <source>
        <strain evidence="12">cv. Chardonnay</strain>
        <tissue evidence="11">Leaf</tissue>
    </source>
</reference>
<feature type="region of interest" description="Disordered" evidence="8">
    <location>
        <begin position="179"/>
        <end position="209"/>
    </location>
</feature>
<keyword evidence="3 9" id="KW-0812">Transmembrane</keyword>
<feature type="compositionally biased region" description="Polar residues" evidence="8">
    <location>
        <begin position="179"/>
        <end position="191"/>
    </location>
</feature>
<keyword evidence="7" id="KW-0325">Glycoprotein</keyword>
<evidence type="ECO:0000313" key="11">
    <source>
        <dbReference type="EMBL" id="RVW75168.1"/>
    </source>
</evidence>
<evidence type="ECO:0000256" key="7">
    <source>
        <dbReference type="ARBA" id="ARBA00023180"/>
    </source>
</evidence>
<dbReference type="EMBL" id="QGNW01000356">
    <property type="protein sequence ID" value="RVW75168.1"/>
    <property type="molecule type" value="Genomic_DNA"/>
</dbReference>
<dbReference type="SMART" id="SM00220">
    <property type="entry name" value="S_TKc"/>
    <property type="match status" value="1"/>
</dbReference>
<dbReference type="Proteomes" id="UP000288805">
    <property type="component" value="Unassembled WGS sequence"/>
</dbReference>
<evidence type="ECO:0000313" key="12">
    <source>
        <dbReference type="Proteomes" id="UP000288805"/>
    </source>
</evidence>
<accession>A0A438GSK8</accession>
<dbReference type="GO" id="GO:0005524">
    <property type="term" value="F:ATP binding"/>
    <property type="evidence" value="ECO:0007669"/>
    <property type="project" value="UniProtKB-KW"/>
</dbReference>
<dbReference type="GO" id="GO:0016020">
    <property type="term" value="C:membrane"/>
    <property type="evidence" value="ECO:0007669"/>
    <property type="project" value="UniProtKB-SubCell"/>
</dbReference>
<dbReference type="Gene3D" id="3.80.10.10">
    <property type="entry name" value="Ribonuclease Inhibitor"/>
    <property type="match status" value="1"/>
</dbReference>
<evidence type="ECO:0000256" key="3">
    <source>
        <dbReference type="ARBA" id="ARBA00022692"/>
    </source>
</evidence>
<dbReference type="PANTHER" id="PTHR48056:SF75">
    <property type="entry name" value="LEUCINE-RICH REPEAT RECEPTOR-LIKE SERINE_THREONINE_TYROSINE-PROTEIN KINASE SOBIR1"/>
    <property type="match status" value="1"/>
</dbReference>
<evidence type="ECO:0000256" key="9">
    <source>
        <dbReference type="SAM" id="Phobius"/>
    </source>
</evidence>
<evidence type="ECO:0000259" key="10">
    <source>
        <dbReference type="PROSITE" id="PS50011"/>
    </source>
</evidence>
<protein>
    <submittedName>
        <fullName evidence="11">Leucine-rich repeat receptor-like serine/threonine/tyrosine-protein kinase SOBIR1</fullName>
    </submittedName>
</protein>
<feature type="compositionally biased region" description="Polar residues" evidence="8">
    <location>
        <begin position="1"/>
        <end position="16"/>
    </location>
</feature>
<dbReference type="InterPro" id="IPR001611">
    <property type="entry name" value="Leu-rich_rpt"/>
</dbReference>
<keyword evidence="6 9" id="KW-0472">Membrane</keyword>
<feature type="region of interest" description="Disordered" evidence="8">
    <location>
        <begin position="1"/>
        <end position="33"/>
    </location>
</feature>
<evidence type="ECO:0000256" key="4">
    <source>
        <dbReference type="ARBA" id="ARBA00022737"/>
    </source>
</evidence>
<comment type="subcellular location">
    <subcellularLocation>
        <location evidence="1">Membrane</location>
    </subcellularLocation>
</comment>
<dbReference type="PANTHER" id="PTHR48056">
    <property type="entry name" value="LRR RECEPTOR-LIKE SERINE/THREONINE-PROTEIN KINASE-RELATED"/>
    <property type="match status" value="1"/>
</dbReference>
<dbReference type="InterPro" id="IPR008271">
    <property type="entry name" value="Ser/Thr_kinase_AS"/>
</dbReference>
<evidence type="ECO:0000256" key="6">
    <source>
        <dbReference type="ARBA" id="ARBA00023136"/>
    </source>
</evidence>
<dbReference type="Gene3D" id="1.10.510.10">
    <property type="entry name" value="Transferase(Phosphotransferase) domain 1"/>
    <property type="match status" value="1"/>
</dbReference>
<dbReference type="SUPFAM" id="SSF56112">
    <property type="entry name" value="Protein kinase-like (PK-like)"/>
    <property type="match status" value="1"/>
</dbReference>
<evidence type="ECO:0000256" key="8">
    <source>
        <dbReference type="SAM" id="MobiDB-lite"/>
    </source>
</evidence>
<keyword evidence="11" id="KW-0418">Kinase</keyword>
<evidence type="ECO:0000256" key="5">
    <source>
        <dbReference type="ARBA" id="ARBA00022989"/>
    </source>
</evidence>
<dbReference type="InterPro" id="IPR011009">
    <property type="entry name" value="Kinase-like_dom_sf"/>
</dbReference>
<comment type="caution">
    <text evidence="11">The sequence shown here is derived from an EMBL/GenBank/DDBJ whole genome shotgun (WGS) entry which is preliminary data.</text>
</comment>
<evidence type="ECO:0000256" key="1">
    <source>
        <dbReference type="ARBA" id="ARBA00004370"/>
    </source>
</evidence>
<gene>
    <name evidence="11" type="primary">SOBIR1_1</name>
    <name evidence="11" type="ORF">CK203_053916</name>
</gene>